<dbReference type="InterPro" id="IPR023151">
    <property type="entry name" value="PEP_util_CS"/>
</dbReference>
<dbReference type="GO" id="GO:0008982">
    <property type="term" value="F:protein-N(PI)-phosphohistidine-sugar phosphotransferase activity"/>
    <property type="evidence" value="ECO:0007669"/>
    <property type="project" value="InterPro"/>
</dbReference>
<dbReference type="PROSITE" id="PS00370">
    <property type="entry name" value="PEP_ENZYMES_PHOS_SITE"/>
    <property type="match status" value="1"/>
</dbReference>
<comment type="catalytic activity">
    <reaction evidence="1">
        <text>L-histidyl-[protein] + phosphoenolpyruvate = N(pros)-phospho-L-histidyl-[protein] + pyruvate</text>
        <dbReference type="Rhea" id="RHEA:23880"/>
        <dbReference type="Rhea" id="RHEA-COMP:9745"/>
        <dbReference type="Rhea" id="RHEA-COMP:9746"/>
        <dbReference type="ChEBI" id="CHEBI:15361"/>
        <dbReference type="ChEBI" id="CHEBI:29979"/>
        <dbReference type="ChEBI" id="CHEBI:58702"/>
        <dbReference type="ChEBI" id="CHEBI:64837"/>
        <dbReference type="EC" id="2.7.3.9"/>
    </reaction>
</comment>
<evidence type="ECO:0000256" key="10">
    <source>
        <dbReference type="ARBA" id="ARBA00022490"/>
    </source>
</evidence>
<evidence type="ECO:0000256" key="11">
    <source>
        <dbReference type="ARBA" id="ARBA00022597"/>
    </source>
</evidence>
<comment type="subcellular location">
    <subcellularLocation>
        <location evidence="4">Cytoplasm</location>
    </subcellularLocation>
</comment>
<evidence type="ECO:0000256" key="8">
    <source>
        <dbReference type="ARBA" id="ARBA00022448"/>
    </source>
</evidence>
<dbReference type="Pfam" id="PF02896">
    <property type="entry name" value="PEP-utilizers_C"/>
    <property type="match status" value="1"/>
</dbReference>
<dbReference type="PRINTS" id="PR01736">
    <property type="entry name" value="PHPHTRNFRASE"/>
</dbReference>
<gene>
    <name evidence="23" type="ORF">G195_001361</name>
</gene>
<evidence type="ECO:0000256" key="3">
    <source>
        <dbReference type="ARBA" id="ARBA00002728"/>
    </source>
</evidence>
<dbReference type="Pfam" id="PF00275">
    <property type="entry name" value="EPSP_synthase"/>
    <property type="match status" value="1"/>
</dbReference>
<dbReference type="InterPro" id="IPR006318">
    <property type="entry name" value="PTS_EI-like"/>
</dbReference>
<dbReference type="PROSITE" id="PS01035">
    <property type="entry name" value="PTS_EIIB_TYPE_1_CYS"/>
    <property type="match status" value="1"/>
</dbReference>
<dbReference type="Pfam" id="PF00367">
    <property type="entry name" value="PTS_EIIB"/>
    <property type="match status" value="1"/>
</dbReference>
<comment type="cofactor">
    <cofactor evidence="2">
        <name>Mg(2+)</name>
        <dbReference type="ChEBI" id="CHEBI:18420"/>
    </cofactor>
</comment>
<feature type="domain" description="PTS EIIB type-1" evidence="22">
    <location>
        <begin position="427"/>
        <end position="509"/>
    </location>
</feature>
<organism evidence="23 24">
    <name type="scientific">Phytophthora kernoviae 00238/432</name>
    <dbReference type="NCBI Taxonomy" id="1284355"/>
    <lineage>
        <taxon>Eukaryota</taxon>
        <taxon>Sar</taxon>
        <taxon>Stramenopiles</taxon>
        <taxon>Oomycota</taxon>
        <taxon>Peronosporomycetes</taxon>
        <taxon>Peronosporales</taxon>
        <taxon>Peronosporaceae</taxon>
        <taxon>Phytophthora</taxon>
    </lineage>
</organism>
<dbReference type="Gene3D" id="2.70.70.10">
    <property type="entry name" value="Glucose Permease (Domain IIA)"/>
    <property type="match status" value="1"/>
</dbReference>
<evidence type="ECO:0000256" key="9">
    <source>
        <dbReference type="ARBA" id="ARBA00022475"/>
    </source>
</evidence>
<dbReference type="EMBL" id="AOFI03000007">
    <property type="protein sequence ID" value="KAF4325234.1"/>
    <property type="molecule type" value="Genomic_DNA"/>
</dbReference>
<evidence type="ECO:0000256" key="17">
    <source>
        <dbReference type="ARBA" id="ARBA00022842"/>
    </source>
</evidence>
<dbReference type="InterPro" id="IPR001996">
    <property type="entry name" value="PTS_IIB_1"/>
</dbReference>
<evidence type="ECO:0000259" key="21">
    <source>
        <dbReference type="PROSITE" id="PS51093"/>
    </source>
</evidence>
<dbReference type="AlphaFoldDB" id="A0A8J4SP27"/>
<dbReference type="SUPFAM" id="SSF55604">
    <property type="entry name" value="Glucose permease domain IIB"/>
    <property type="match status" value="1"/>
</dbReference>
<dbReference type="GO" id="GO:0046872">
    <property type="term" value="F:metal ion binding"/>
    <property type="evidence" value="ECO:0007669"/>
    <property type="project" value="UniProtKB-KW"/>
</dbReference>
<reference evidence="23" key="1">
    <citation type="journal article" date="2015" name="Genom Data">
        <title>Draft genome sequences of Phytophthora kernoviae and Phytophthora ramorum lineage EU2 from Scotland.</title>
        <authorList>
            <person name="Sambles C."/>
            <person name="Schlenzig A."/>
            <person name="O'Neill P."/>
            <person name="Grant M."/>
            <person name="Studholme D.J."/>
        </authorList>
    </citation>
    <scope>NUCLEOTIDE SEQUENCE</scope>
    <source>
        <strain evidence="23">00238/432</strain>
    </source>
</reference>
<keyword evidence="10" id="KW-0963">Cytoplasm</keyword>
<dbReference type="GO" id="GO:0005737">
    <property type="term" value="C:cytoplasm"/>
    <property type="evidence" value="ECO:0007669"/>
    <property type="project" value="UniProtKB-SubCell"/>
</dbReference>
<evidence type="ECO:0000313" key="24">
    <source>
        <dbReference type="Proteomes" id="UP000702964"/>
    </source>
</evidence>
<dbReference type="Pfam" id="PF00391">
    <property type="entry name" value="PEP-utilizers"/>
    <property type="match status" value="1"/>
</dbReference>
<dbReference type="GO" id="GO:0016765">
    <property type="term" value="F:transferase activity, transferring alkyl or aryl (other than methyl) groups"/>
    <property type="evidence" value="ECO:0007669"/>
    <property type="project" value="InterPro"/>
</dbReference>
<dbReference type="InterPro" id="IPR040442">
    <property type="entry name" value="Pyrv_kinase-like_dom_sf"/>
</dbReference>
<keyword evidence="8" id="KW-0813">Transport</keyword>
<dbReference type="InterPro" id="IPR036878">
    <property type="entry name" value="Glu_permease_IIB"/>
</dbReference>
<comment type="similarity">
    <text evidence="5">Belongs to the PEP-utilizing enzyme family.</text>
</comment>
<evidence type="ECO:0000259" key="22">
    <source>
        <dbReference type="PROSITE" id="PS51098"/>
    </source>
</evidence>
<feature type="domain" description="PTS EIIA type-1" evidence="21">
    <location>
        <begin position="528"/>
        <end position="631"/>
    </location>
</feature>
<evidence type="ECO:0000313" key="23">
    <source>
        <dbReference type="EMBL" id="KAF4325234.1"/>
    </source>
</evidence>
<dbReference type="SMART" id="SM00881">
    <property type="entry name" value="CoA_binding"/>
    <property type="match status" value="1"/>
</dbReference>
<dbReference type="Pfam" id="PF00358">
    <property type="entry name" value="PTS_EIIA_1"/>
    <property type="match status" value="1"/>
</dbReference>
<keyword evidence="19" id="KW-0472">Membrane</keyword>
<dbReference type="GO" id="GO:0008965">
    <property type="term" value="F:phosphoenolpyruvate-protein phosphotransferase activity"/>
    <property type="evidence" value="ECO:0007669"/>
    <property type="project" value="UniProtKB-EC"/>
</dbReference>
<dbReference type="NCBIfam" id="TIGR01417">
    <property type="entry name" value="PTS_I_fam"/>
    <property type="match status" value="1"/>
</dbReference>
<keyword evidence="16" id="KW-0418">Kinase</keyword>
<keyword evidence="11" id="KW-0762">Sugar transport</keyword>
<dbReference type="InterPro" id="IPR003781">
    <property type="entry name" value="CoA-bd"/>
</dbReference>
<evidence type="ECO:0000256" key="18">
    <source>
        <dbReference type="ARBA" id="ARBA00022989"/>
    </source>
</evidence>
<dbReference type="SUPFAM" id="SSF55205">
    <property type="entry name" value="EPT/RTPC-like"/>
    <property type="match status" value="1"/>
</dbReference>
<keyword evidence="13" id="KW-0598">Phosphotransferase system</keyword>
<evidence type="ECO:0000256" key="15">
    <source>
        <dbReference type="ARBA" id="ARBA00022723"/>
    </source>
</evidence>
<evidence type="ECO:0000256" key="6">
    <source>
        <dbReference type="ARBA" id="ARBA00012232"/>
    </source>
</evidence>
<dbReference type="Gene3D" id="3.40.50.720">
    <property type="entry name" value="NAD(P)-binding Rossmann-like Domain"/>
    <property type="match status" value="1"/>
</dbReference>
<dbReference type="PROSITE" id="PS51098">
    <property type="entry name" value="PTS_EIIB_TYPE_1"/>
    <property type="match status" value="1"/>
</dbReference>
<accession>A0A8J4SP27</accession>
<dbReference type="InterPro" id="IPR050499">
    <property type="entry name" value="PEP-utilizing_PTS_enzyme"/>
</dbReference>
<comment type="function">
    <text evidence="3">General (non sugar-specific) component of the phosphoenolpyruvate-dependent sugar phosphotransferase system (sugar PTS). This major carbohydrate active-transport system catalyzes the phosphorylation of incoming sugar substrates concomitantly with their translocation across the cell membrane. Enzyme I transfers the phosphoryl group from phosphoenolpyruvate (PEP) to the phosphoryl carrier protein (HPr).</text>
</comment>
<dbReference type="Gene3D" id="3.30.1360.60">
    <property type="entry name" value="Glucose permease domain IIB"/>
    <property type="match status" value="1"/>
</dbReference>
<dbReference type="InterPro" id="IPR018274">
    <property type="entry name" value="PEP_util_AS"/>
</dbReference>
<dbReference type="InterPro" id="IPR001986">
    <property type="entry name" value="Enolpyruvate_Tfrase_dom"/>
</dbReference>
<evidence type="ECO:0000256" key="19">
    <source>
        <dbReference type="ARBA" id="ARBA00023136"/>
    </source>
</evidence>
<dbReference type="CDD" id="cd00212">
    <property type="entry name" value="PTS_IIB_glc"/>
    <property type="match status" value="1"/>
</dbReference>
<dbReference type="PROSITE" id="PS51093">
    <property type="entry name" value="PTS_EIIA_TYPE_1"/>
    <property type="match status" value="1"/>
</dbReference>
<evidence type="ECO:0000256" key="13">
    <source>
        <dbReference type="ARBA" id="ARBA00022683"/>
    </source>
</evidence>
<sequence>MRRCIRDLGAVLEEDDSKIVIQGFGSHPRDVRELNVGNAGAVLRFLMGVTALCPEVTFVNTYPDSLGKRPHDDLIDALGQLGVDVQHEQGRLPITIKGGQAKGGHIRVSGSVSSQYLSALLFVTPLLAEDSTIEVLNDLKSKVVIGQTLEVLEQAGIVIHASDDYMSFRVPGGQAYKPQTYTVQGDYPGSAAVLAAAAVTQSEVKILRLMEQSKQGERAIVDVLRMMEVPLTHENDVAGNIAVVGLSDKSDRTSYMVAEAMQSRGYRIIPVNPQVQGEILGETVYATLADIPEPVDIVNVFRRDEYCADVAREAAAIKANVLWLQLGIHSDEAVQIAAENGMTAVTNRCIKVEDSIVLRALGLSNQAGQAGLAALAGIVIYDQLIPIGILYGLVYYFLFRWAIRTFKIPTPGREEGSMLEDWVGNIPYQAPLILEALGGKENIVQVEACITRLRLTVHNDRLIDTGAMKSMGSAGLIKLGGGNVQVVFGTYSELIREEIAKLLERDLQQVLFCAPVQGKMLPIEEVPDQIFAAKLVGDGVAFVPEKGELVSPVYGTIMHLYPTMHALGISTREGLEVLLHIGIDTSQLKGHFEAFVQEGDTVEPGQLLIKFDLAVLRAEAASLTTPMVITNPDRVKSWSFAPFKQVKKAIGKAFVLPSWEWDLPDQKMDSVDLAQEFERLYEGIRTSKDEIEYIKNEFKEVVGPEESSIFDAHLAILEDPVFMNEIRGIIERQYKAAEVAVKEAIDHFVTMFDLLDDEYMKERAIDIKDVGNRLLKHLLGAPEITLPSDTQPYILVAKELSPSQLAHLNPSHVLGIVTLIGGKTSHSAIMARALGIPLVSGLEASLGMPVETGDMLVVDGDNGLVFTEPDRKTIERYTMIRSKQLKKKEQLQVLATVDAVTKDGSVLHLASNISSVKELDLALKHGAKGVGLFRTEFLYMDRATFPGEQEQYEVYRLVAEKTAGQSVVIRTLDIGGDKQLDYFELPEEDNPFLGYRAIRISLDRKDLFKTQLTAILRASAAGNVKIMYPMISSVEELQEANEILREAMSDLDERQLPYDPHIQVGIMIEVPAAVMIADLLAEEADFFSIGTNDLVQYVLAVDRMNEQIAHMYHPYHPAVLRMLRATVEAAHTAGIDISVCGEMAGDERSIPLWLELGISNLSMSPQSLLRVKHRVLNTTAAAAKEAAHDCFTLRTSADIEQRLQVFNDSMGSPDEQSGSNAS</sequence>
<dbReference type="Gene3D" id="1.10.274.10">
    <property type="entry name" value="PtsI, HPr-binding domain"/>
    <property type="match status" value="1"/>
</dbReference>
<dbReference type="InterPro" id="IPR036618">
    <property type="entry name" value="PtsI_HPr-bd_sf"/>
</dbReference>
<dbReference type="Proteomes" id="UP000702964">
    <property type="component" value="Unassembled WGS sequence"/>
</dbReference>
<dbReference type="NCBIfam" id="TIGR00830">
    <property type="entry name" value="PTBA"/>
    <property type="match status" value="1"/>
</dbReference>
<dbReference type="InterPro" id="IPR000121">
    <property type="entry name" value="PEP_util_C"/>
</dbReference>
<name>A0A8J4SP27_9STRA</name>
<dbReference type="PANTHER" id="PTHR46244:SF3">
    <property type="entry name" value="PHOSPHOENOLPYRUVATE-PROTEIN PHOSPHOTRANSFERASE"/>
    <property type="match status" value="1"/>
</dbReference>
<dbReference type="Pfam" id="PF05524">
    <property type="entry name" value="PEP-utilisers_N"/>
    <property type="match status" value="1"/>
</dbReference>
<keyword evidence="14" id="KW-0812">Transmembrane</keyword>
<keyword evidence="17" id="KW-0460">Magnesium</keyword>
<dbReference type="InterPro" id="IPR011055">
    <property type="entry name" value="Dup_hybrid_motif"/>
</dbReference>
<keyword evidence="9" id="KW-1003">Cell membrane</keyword>
<dbReference type="FunFam" id="2.70.70.10:FF:000001">
    <property type="entry name" value="PTS system glucose-specific IIA component"/>
    <property type="match status" value="1"/>
</dbReference>
<reference evidence="23" key="2">
    <citation type="submission" date="2020-02" db="EMBL/GenBank/DDBJ databases">
        <authorList>
            <person name="Studholme D.J."/>
        </authorList>
    </citation>
    <scope>NUCLEOTIDE SEQUENCE</scope>
    <source>
        <strain evidence="23">00238/432</strain>
    </source>
</reference>
<dbReference type="InterPro" id="IPR013792">
    <property type="entry name" value="RNA3'P_cycl/enolpyr_Trfase_a/b"/>
</dbReference>
<dbReference type="InterPro" id="IPR018113">
    <property type="entry name" value="PTrfase_EIIB_Cys"/>
</dbReference>
<dbReference type="InterPro" id="IPR036968">
    <property type="entry name" value="Enolpyruvate_Tfrase_sf"/>
</dbReference>
<dbReference type="Gene3D" id="3.20.20.60">
    <property type="entry name" value="Phosphoenolpyruvate-binding domains"/>
    <property type="match status" value="1"/>
</dbReference>
<dbReference type="NCBIfam" id="TIGR00826">
    <property type="entry name" value="EIIB_glc"/>
    <property type="match status" value="1"/>
</dbReference>
<keyword evidence="15" id="KW-0479">Metal-binding</keyword>
<dbReference type="InterPro" id="IPR036637">
    <property type="entry name" value="Phosphohistidine_dom_sf"/>
</dbReference>
<dbReference type="Pfam" id="PF13380">
    <property type="entry name" value="CoA_binding_2"/>
    <property type="match status" value="1"/>
</dbReference>
<keyword evidence="12" id="KW-0808">Transferase</keyword>
<dbReference type="SUPFAM" id="SSF51621">
    <property type="entry name" value="Phosphoenolpyruvate/pyruvate domain"/>
    <property type="match status" value="1"/>
</dbReference>
<dbReference type="Gene3D" id="3.50.30.10">
    <property type="entry name" value="Phosphohistidine domain"/>
    <property type="match status" value="1"/>
</dbReference>
<evidence type="ECO:0000256" key="2">
    <source>
        <dbReference type="ARBA" id="ARBA00001946"/>
    </source>
</evidence>
<dbReference type="SUPFAM" id="SSF47831">
    <property type="entry name" value="Enzyme I of the PEP:sugar phosphotransferase system HPr-binding (sub)domain"/>
    <property type="match status" value="1"/>
</dbReference>
<evidence type="ECO:0000256" key="16">
    <source>
        <dbReference type="ARBA" id="ARBA00022777"/>
    </source>
</evidence>
<evidence type="ECO:0000256" key="14">
    <source>
        <dbReference type="ARBA" id="ARBA00022692"/>
    </source>
</evidence>
<dbReference type="InterPro" id="IPR008731">
    <property type="entry name" value="PTS_EIN"/>
</dbReference>
<evidence type="ECO:0000256" key="12">
    <source>
        <dbReference type="ARBA" id="ARBA00022679"/>
    </source>
</evidence>
<evidence type="ECO:0000256" key="20">
    <source>
        <dbReference type="ARBA" id="ARBA00033235"/>
    </source>
</evidence>
<proteinExistence type="inferred from homology"/>
<keyword evidence="18" id="KW-1133">Transmembrane helix</keyword>
<dbReference type="EC" id="2.7.3.9" evidence="6"/>
<dbReference type="InterPro" id="IPR015813">
    <property type="entry name" value="Pyrv/PenolPyrv_kinase-like_dom"/>
</dbReference>
<dbReference type="InterPro" id="IPR001127">
    <property type="entry name" value="PTS_EIIA_1_perm"/>
</dbReference>
<dbReference type="SUPFAM" id="SSF51261">
    <property type="entry name" value="Duplicated hybrid motif"/>
    <property type="match status" value="1"/>
</dbReference>
<dbReference type="InterPro" id="IPR023193">
    <property type="entry name" value="EPSP_synthase_CS"/>
</dbReference>
<dbReference type="PANTHER" id="PTHR46244">
    <property type="entry name" value="PHOSPHOENOLPYRUVATE-PROTEIN PHOSPHOTRANSFERASE"/>
    <property type="match status" value="1"/>
</dbReference>
<evidence type="ECO:0000256" key="5">
    <source>
        <dbReference type="ARBA" id="ARBA00007837"/>
    </source>
</evidence>
<dbReference type="InterPro" id="IPR008279">
    <property type="entry name" value="PEP-util_enz_mobile_dom"/>
</dbReference>
<dbReference type="SUPFAM" id="SSF51735">
    <property type="entry name" value="NAD(P)-binding Rossmann-fold domains"/>
    <property type="match status" value="1"/>
</dbReference>
<dbReference type="PROSITE" id="PS00104">
    <property type="entry name" value="EPSP_SYNTHASE_1"/>
    <property type="match status" value="1"/>
</dbReference>
<dbReference type="Gene3D" id="3.65.10.10">
    <property type="entry name" value="Enolpyruvate transferase domain"/>
    <property type="match status" value="1"/>
</dbReference>
<dbReference type="InterPro" id="IPR036291">
    <property type="entry name" value="NAD(P)-bd_dom_sf"/>
</dbReference>
<comment type="caution">
    <text evidence="23">The sequence shown here is derived from an EMBL/GenBank/DDBJ whole genome shotgun (WGS) entry which is preliminary data.</text>
</comment>
<evidence type="ECO:0000256" key="4">
    <source>
        <dbReference type="ARBA" id="ARBA00004496"/>
    </source>
</evidence>
<dbReference type="GO" id="GO:0009401">
    <property type="term" value="P:phosphoenolpyruvate-dependent sugar phosphotransferase system"/>
    <property type="evidence" value="ECO:0007669"/>
    <property type="project" value="UniProtKB-KW"/>
</dbReference>
<dbReference type="SUPFAM" id="SSF52009">
    <property type="entry name" value="Phosphohistidine domain"/>
    <property type="match status" value="1"/>
</dbReference>
<dbReference type="GO" id="GO:0016301">
    <property type="term" value="F:kinase activity"/>
    <property type="evidence" value="ECO:0007669"/>
    <property type="project" value="UniProtKB-KW"/>
</dbReference>
<protein>
    <recommendedName>
        <fullName evidence="7">Phosphoenolpyruvate-protein phosphotransferase</fullName>
        <ecNumber evidence="6">2.7.3.9</ecNumber>
    </recommendedName>
    <alternativeName>
        <fullName evidence="20">Phosphotransferase system, enzyme I</fullName>
    </alternativeName>
</protein>
<evidence type="ECO:0000256" key="1">
    <source>
        <dbReference type="ARBA" id="ARBA00000683"/>
    </source>
</evidence>
<dbReference type="PROSITE" id="PS00742">
    <property type="entry name" value="PEP_ENZYMES_2"/>
    <property type="match status" value="1"/>
</dbReference>
<evidence type="ECO:0000256" key="7">
    <source>
        <dbReference type="ARBA" id="ARBA00016544"/>
    </source>
</evidence>